<reference evidence="2 3" key="1">
    <citation type="submission" date="2023-09" db="EMBL/GenBank/DDBJ databases">
        <title>Nesidiocoris tenuis whole genome shotgun sequence.</title>
        <authorList>
            <person name="Shibata T."/>
            <person name="Shimoda M."/>
            <person name="Kobayashi T."/>
            <person name="Uehara T."/>
        </authorList>
    </citation>
    <scope>NUCLEOTIDE SEQUENCE [LARGE SCALE GENOMIC DNA]</scope>
    <source>
        <strain evidence="2 3">Japan</strain>
    </source>
</reference>
<proteinExistence type="predicted"/>
<sequence>MFSRRNRTDDLIPSAMKKEGNARGPEGMRQTKIGATRSWLSRNGRPGAERHLLSFFCVYLRLILKPQGCLLGWPDYSRQTK</sequence>
<accession>A0ABN7AQZ7</accession>
<evidence type="ECO:0000256" key="1">
    <source>
        <dbReference type="SAM" id="MobiDB-lite"/>
    </source>
</evidence>
<evidence type="ECO:0000313" key="2">
    <source>
        <dbReference type="EMBL" id="BES94632.1"/>
    </source>
</evidence>
<evidence type="ECO:0000313" key="3">
    <source>
        <dbReference type="Proteomes" id="UP001307889"/>
    </source>
</evidence>
<dbReference type="EMBL" id="AP028913">
    <property type="protein sequence ID" value="BES94632.1"/>
    <property type="molecule type" value="Genomic_DNA"/>
</dbReference>
<organism evidence="2 3">
    <name type="scientific">Nesidiocoris tenuis</name>
    <dbReference type="NCBI Taxonomy" id="355587"/>
    <lineage>
        <taxon>Eukaryota</taxon>
        <taxon>Metazoa</taxon>
        <taxon>Ecdysozoa</taxon>
        <taxon>Arthropoda</taxon>
        <taxon>Hexapoda</taxon>
        <taxon>Insecta</taxon>
        <taxon>Pterygota</taxon>
        <taxon>Neoptera</taxon>
        <taxon>Paraneoptera</taxon>
        <taxon>Hemiptera</taxon>
        <taxon>Heteroptera</taxon>
        <taxon>Panheteroptera</taxon>
        <taxon>Cimicomorpha</taxon>
        <taxon>Miridae</taxon>
        <taxon>Dicyphina</taxon>
        <taxon>Nesidiocoris</taxon>
    </lineage>
</organism>
<feature type="region of interest" description="Disordered" evidence="1">
    <location>
        <begin position="1"/>
        <end position="31"/>
    </location>
</feature>
<keyword evidence="3" id="KW-1185">Reference proteome</keyword>
<gene>
    <name evidence="2" type="ORF">NTJ_07441</name>
</gene>
<protein>
    <submittedName>
        <fullName evidence="2">Uncharacterized protein</fullName>
    </submittedName>
</protein>
<dbReference type="Proteomes" id="UP001307889">
    <property type="component" value="Chromosome 5"/>
</dbReference>
<name>A0ABN7AQZ7_9HEMI</name>
<feature type="compositionally biased region" description="Basic and acidic residues" evidence="1">
    <location>
        <begin position="1"/>
        <end position="21"/>
    </location>
</feature>